<comment type="caution">
    <text evidence="2">The sequence shown here is derived from an EMBL/GenBank/DDBJ whole genome shotgun (WGS) entry which is preliminary data.</text>
</comment>
<feature type="transmembrane region" description="Helical" evidence="1">
    <location>
        <begin position="97"/>
        <end position="123"/>
    </location>
</feature>
<reference evidence="2 3" key="1">
    <citation type="submission" date="2023-09" db="EMBL/GenBank/DDBJ databases">
        <authorList>
            <person name="Rey-Velasco X."/>
        </authorList>
    </citation>
    <scope>NUCLEOTIDE SEQUENCE [LARGE SCALE GENOMIC DNA]</scope>
    <source>
        <strain evidence="2 3">W332</strain>
    </source>
</reference>
<gene>
    <name evidence="2" type="ORF">RM697_11070</name>
</gene>
<feature type="transmembrane region" description="Helical" evidence="1">
    <location>
        <begin position="181"/>
        <end position="208"/>
    </location>
</feature>
<dbReference type="PANTHER" id="PTHR41983:SF2">
    <property type="entry name" value="SHORT-CHAIN FATTY ACID TRANSPORTER-RELATED"/>
    <property type="match status" value="1"/>
</dbReference>
<name>A0ABU2YPL8_9FLAO</name>
<feature type="transmembrane region" description="Helical" evidence="1">
    <location>
        <begin position="254"/>
        <end position="273"/>
    </location>
</feature>
<feature type="transmembrane region" description="Helical" evidence="1">
    <location>
        <begin position="279"/>
        <end position="296"/>
    </location>
</feature>
<keyword evidence="1" id="KW-1133">Transmembrane helix</keyword>
<dbReference type="PANTHER" id="PTHR41983">
    <property type="entry name" value="SHORT-CHAIN FATTY ACID TRANSPORTER-RELATED"/>
    <property type="match status" value="1"/>
</dbReference>
<feature type="transmembrane region" description="Helical" evidence="1">
    <location>
        <begin position="417"/>
        <end position="434"/>
    </location>
</feature>
<dbReference type="Proteomes" id="UP001259492">
    <property type="component" value="Unassembled WGS sequence"/>
</dbReference>
<evidence type="ECO:0000313" key="3">
    <source>
        <dbReference type="Proteomes" id="UP001259492"/>
    </source>
</evidence>
<dbReference type="EMBL" id="JAVRIA010000006">
    <property type="protein sequence ID" value="MDT0559195.1"/>
    <property type="molecule type" value="Genomic_DNA"/>
</dbReference>
<evidence type="ECO:0000256" key="1">
    <source>
        <dbReference type="SAM" id="Phobius"/>
    </source>
</evidence>
<keyword evidence="1" id="KW-0812">Transmembrane</keyword>
<sequence>MLSKFGEKFTDLFQKYMPNAFVFALLLTIITAIIAMVWLNNSPMEVIKGWYSGFFDLLAFGMQIVLIIITGFSIALSPTIRKVIDKLTQYICSPNQVYLFVVFIGALLCLVSFGWVVITCVLARELALRVNGVNYPFLIACVYFSSGSWVCGLSSSIPLLLNTEQNYLIEAGILSEVIPTSFTLGSLLNITMLILILVVAPLLVLLIAPKNNKGKELKDLLGDFYSVKDISIKEEAYNYKLPVKAVSDSLNNSFIIQLIIVAMGFSYSIYHFYENGFDLNFNIMIFIFLMIGMLLHKTPMRYGIAMRRASTNVSGVLYQYPFYAGIMGLMIYSGLGTELAQIFASVATIDNFPFFAYLTGGAVNFAIPSAGGEFAVIGPSIIEAVKELGVGLPDDQVTAMISRASLSVAYGESLSNMMQPFFLLLVLPIMGAGVKLQARDIMGYLVVPFIIFFIIQSLMVLYVPL</sequence>
<keyword evidence="3" id="KW-1185">Reference proteome</keyword>
<dbReference type="InterPro" id="IPR006160">
    <property type="entry name" value="SCFA_transpt_AtoE"/>
</dbReference>
<feature type="transmembrane region" description="Helical" evidence="1">
    <location>
        <begin position="441"/>
        <end position="463"/>
    </location>
</feature>
<dbReference type="RefSeq" id="WP_311427961.1">
    <property type="nucleotide sequence ID" value="NZ_JAVRIA010000006.1"/>
</dbReference>
<dbReference type="Pfam" id="PF02667">
    <property type="entry name" value="SCFA_trans"/>
    <property type="match status" value="1"/>
</dbReference>
<evidence type="ECO:0000313" key="2">
    <source>
        <dbReference type="EMBL" id="MDT0559195.1"/>
    </source>
</evidence>
<keyword evidence="1" id="KW-0472">Membrane</keyword>
<accession>A0ABU2YPL8</accession>
<feature type="transmembrane region" description="Helical" evidence="1">
    <location>
        <begin position="135"/>
        <end position="161"/>
    </location>
</feature>
<organism evidence="2 3">
    <name type="scientific">Microcosmobacter mediterraneus</name>
    <dbReference type="NCBI Taxonomy" id="3075607"/>
    <lineage>
        <taxon>Bacteria</taxon>
        <taxon>Pseudomonadati</taxon>
        <taxon>Bacteroidota</taxon>
        <taxon>Flavobacteriia</taxon>
        <taxon>Flavobacteriales</taxon>
        <taxon>Flavobacteriaceae</taxon>
        <taxon>Microcosmobacter</taxon>
    </lineage>
</organism>
<protein>
    <submittedName>
        <fullName evidence="2">TIGR00366 family protein</fullName>
    </submittedName>
</protein>
<feature type="transmembrane region" description="Helical" evidence="1">
    <location>
        <begin position="317"/>
        <end position="335"/>
    </location>
</feature>
<proteinExistence type="predicted"/>
<feature type="transmembrane region" description="Helical" evidence="1">
    <location>
        <begin position="20"/>
        <end position="39"/>
    </location>
</feature>
<feature type="transmembrane region" description="Helical" evidence="1">
    <location>
        <begin position="51"/>
        <end position="77"/>
    </location>
</feature>